<keyword evidence="10" id="KW-1185">Reference proteome</keyword>
<evidence type="ECO:0000259" key="7">
    <source>
        <dbReference type="Pfam" id="PF02272"/>
    </source>
</evidence>
<evidence type="ECO:0000313" key="9">
    <source>
        <dbReference type="EMBL" id="PSB19352.1"/>
    </source>
</evidence>
<feature type="domain" description="DHHA1" evidence="7">
    <location>
        <begin position="353"/>
        <end position="448"/>
    </location>
</feature>
<evidence type="ECO:0000259" key="8">
    <source>
        <dbReference type="Pfam" id="PF17768"/>
    </source>
</evidence>
<keyword evidence="5 9" id="KW-0269">Exonuclease</keyword>
<reference evidence="9 10" key="2">
    <citation type="submission" date="2018-03" db="EMBL/GenBank/DDBJ databases">
        <title>The ancient ancestry and fast evolution of plastids.</title>
        <authorList>
            <person name="Moore K.R."/>
            <person name="Magnabosco C."/>
            <person name="Momper L."/>
            <person name="Gold D.A."/>
            <person name="Bosak T."/>
            <person name="Fournier G.P."/>
        </authorList>
    </citation>
    <scope>NUCLEOTIDE SEQUENCE [LARGE SCALE GENOMIC DNA]</scope>
    <source>
        <strain evidence="9 10">ULC007</strain>
    </source>
</reference>
<evidence type="ECO:0000256" key="3">
    <source>
        <dbReference type="ARBA" id="ARBA00022722"/>
    </source>
</evidence>
<dbReference type="NCBIfam" id="TIGR00644">
    <property type="entry name" value="recJ"/>
    <property type="match status" value="1"/>
</dbReference>
<dbReference type="STRING" id="1920490.GCA_001895925_04452"/>
<reference evidence="9 10" key="1">
    <citation type="submission" date="2018-02" db="EMBL/GenBank/DDBJ databases">
        <authorList>
            <person name="Cohen D.B."/>
            <person name="Kent A.D."/>
        </authorList>
    </citation>
    <scope>NUCLEOTIDE SEQUENCE [LARGE SCALE GENOMIC DNA]</scope>
    <source>
        <strain evidence="9 10">ULC007</strain>
    </source>
</reference>
<dbReference type="InterPro" id="IPR038763">
    <property type="entry name" value="DHH_sf"/>
</dbReference>
<dbReference type="OrthoDB" id="9809852at2"/>
<organism evidence="9 10">
    <name type="scientific">Phormidesmis priestleyi ULC007</name>
    <dbReference type="NCBI Taxonomy" id="1920490"/>
    <lineage>
        <taxon>Bacteria</taxon>
        <taxon>Bacillati</taxon>
        <taxon>Cyanobacteriota</taxon>
        <taxon>Cyanophyceae</taxon>
        <taxon>Leptolyngbyales</taxon>
        <taxon>Leptolyngbyaceae</taxon>
        <taxon>Phormidesmis</taxon>
    </lineage>
</organism>
<dbReference type="PANTHER" id="PTHR30255:SF2">
    <property type="entry name" value="SINGLE-STRANDED-DNA-SPECIFIC EXONUCLEASE RECJ"/>
    <property type="match status" value="1"/>
</dbReference>
<evidence type="ECO:0000259" key="6">
    <source>
        <dbReference type="Pfam" id="PF01368"/>
    </source>
</evidence>
<dbReference type="Proteomes" id="UP000238634">
    <property type="component" value="Unassembled WGS sequence"/>
</dbReference>
<comment type="caution">
    <text evidence="9">The sequence shown here is derived from an EMBL/GenBank/DDBJ whole genome shotgun (WGS) entry which is preliminary data.</text>
</comment>
<sequence>MPDQRWNIFPSQAERAEQLAQTTSLSPLLTQVLLNRKIQTPEQIKVYLDPDSQDLPSPLEDFPDLPISLELLINAINQRQRIAICGDYDADGMTSTALLLRALRSLGARVDYAIPSRMSEGYGINERIVEDFHEEGVSLILTVDNGIMAHKPIARARELGLAVIITDHHDLPPILPDANAILNPKLIAETSPYRSMAGVGVAYVLALSLAQSFDQTRELRDVLLELFTLGTIADLAPLLGVNRRWVKRGLQLLPKSKLSGVQALIQVAGLSGEKNLKPEAIGFRLGPRINAVGRLADPQIVIELLITDDDGVALEQAMKCEQINKQRQQLCEQIEREAIEAYEQGSLDAKDDRVLLLVQPGWHHGVIGIVASRLVERYGVPVFIGTYEDEAQQHIRGSARSIPEFNVFEALEFCKDLMLKCGGHKAAGGFSFEASQLDAIRSRLRTFAHQSLKPEHLKPLVTVDTQANLNQIDLSFYAQIDALHPCGMENPDPVFWTPNVRISDQKMIGKGHLKLMVCQEDLAADEFAAGQKLQAIAWRWGEYYPLPKHLDIAYRVRTNEWNGDISVQLEIIGVRLPSQSANSGVEFSHSQRNYTCVILERDGIKELRIRNFKGEVLAIQKGQKTGTLGKTPQTTKEVDVSQPQFYHLIKAAMQVLGVGE</sequence>
<dbReference type="EMBL" id="PVWG01000011">
    <property type="protein sequence ID" value="PSB19352.1"/>
    <property type="molecule type" value="Genomic_DNA"/>
</dbReference>
<dbReference type="GO" id="GO:0003676">
    <property type="term" value="F:nucleic acid binding"/>
    <property type="evidence" value="ECO:0007669"/>
    <property type="project" value="InterPro"/>
</dbReference>
<dbReference type="Gene3D" id="3.10.310.30">
    <property type="match status" value="1"/>
</dbReference>
<dbReference type="InterPro" id="IPR001667">
    <property type="entry name" value="DDH_dom"/>
</dbReference>
<protein>
    <recommendedName>
        <fullName evidence="2">Single-stranded-DNA-specific exonuclease RecJ</fullName>
    </recommendedName>
</protein>
<dbReference type="AlphaFoldDB" id="A0A2T1DFS9"/>
<dbReference type="PANTHER" id="PTHR30255">
    <property type="entry name" value="SINGLE-STRANDED-DNA-SPECIFIC EXONUCLEASE RECJ"/>
    <property type="match status" value="1"/>
</dbReference>
<accession>A0A2T1DFS9</accession>
<keyword evidence="3" id="KW-0540">Nuclease</keyword>
<evidence type="ECO:0000256" key="1">
    <source>
        <dbReference type="ARBA" id="ARBA00005915"/>
    </source>
</evidence>
<dbReference type="InterPro" id="IPR003156">
    <property type="entry name" value="DHHA1_dom"/>
</dbReference>
<dbReference type="Pfam" id="PF01368">
    <property type="entry name" value="DHH"/>
    <property type="match status" value="1"/>
</dbReference>
<gene>
    <name evidence="9" type="primary">recJ</name>
    <name evidence="9" type="ORF">C7B65_11740</name>
</gene>
<dbReference type="SUPFAM" id="SSF64182">
    <property type="entry name" value="DHH phosphoesterases"/>
    <property type="match status" value="1"/>
</dbReference>
<dbReference type="GO" id="GO:0006310">
    <property type="term" value="P:DNA recombination"/>
    <property type="evidence" value="ECO:0007669"/>
    <property type="project" value="InterPro"/>
</dbReference>
<evidence type="ECO:0000313" key="10">
    <source>
        <dbReference type="Proteomes" id="UP000238634"/>
    </source>
</evidence>
<feature type="domain" description="RecJ OB" evidence="8">
    <location>
        <begin position="463"/>
        <end position="571"/>
    </location>
</feature>
<dbReference type="GO" id="GO:0008409">
    <property type="term" value="F:5'-3' exonuclease activity"/>
    <property type="evidence" value="ECO:0007669"/>
    <property type="project" value="InterPro"/>
</dbReference>
<evidence type="ECO:0000256" key="5">
    <source>
        <dbReference type="ARBA" id="ARBA00022839"/>
    </source>
</evidence>
<dbReference type="GO" id="GO:0006281">
    <property type="term" value="P:DNA repair"/>
    <property type="evidence" value="ECO:0007669"/>
    <property type="project" value="InterPro"/>
</dbReference>
<dbReference type="InterPro" id="IPR004610">
    <property type="entry name" value="RecJ"/>
</dbReference>
<evidence type="ECO:0000256" key="2">
    <source>
        <dbReference type="ARBA" id="ARBA00019841"/>
    </source>
</evidence>
<dbReference type="Pfam" id="PF02272">
    <property type="entry name" value="DHHA1"/>
    <property type="match status" value="1"/>
</dbReference>
<keyword evidence="4" id="KW-0378">Hydrolase</keyword>
<proteinExistence type="inferred from homology"/>
<dbReference type="Pfam" id="PF17768">
    <property type="entry name" value="RecJ_OB"/>
    <property type="match status" value="1"/>
</dbReference>
<comment type="similarity">
    <text evidence="1">Belongs to the RecJ family.</text>
</comment>
<evidence type="ECO:0000256" key="4">
    <source>
        <dbReference type="ARBA" id="ARBA00022801"/>
    </source>
</evidence>
<dbReference type="Gene3D" id="3.90.1640.30">
    <property type="match status" value="1"/>
</dbReference>
<dbReference type="InterPro" id="IPR041122">
    <property type="entry name" value="RecJ_OB"/>
</dbReference>
<feature type="domain" description="DDH" evidence="6">
    <location>
        <begin position="81"/>
        <end position="231"/>
    </location>
</feature>
<name>A0A2T1DFS9_9CYAN</name>
<dbReference type="InterPro" id="IPR051673">
    <property type="entry name" value="SSDNA_exonuclease_RecJ"/>
</dbReference>